<proteinExistence type="predicted"/>
<evidence type="ECO:0000256" key="3">
    <source>
        <dbReference type="PROSITE-ProRule" id="PRU00339"/>
    </source>
</evidence>
<feature type="repeat" description="TPR" evidence="3">
    <location>
        <begin position="71"/>
        <end position="104"/>
    </location>
</feature>
<dbReference type="InterPro" id="IPR050498">
    <property type="entry name" value="Ycf3"/>
</dbReference>
<organism evidence="5 7">
    <name type="scientific">Shewanella psychromarinicola</name>
    <dbReference type="NCBI Taxonomy" id="2487742"/>
    <lineage>
        <taxon>Bacteria</taxon>
        <taxon>Pseudomonadati</taxon>
        <taxon>Pseudomonadota</taxon>
        <taxon>Gammaproteobacteria</taxon>
        <taxon>Alteromonadales</taxon>
        <taxon>Shewanellaceae</taxon>
        <taxon>Shewanella</taxon>
    </lineage>
</organism>
<keyword evidence="6" id="KW-1185">Reference proteome</keyword>
<dbReference type="SUPFAM" id="SSF48452">
    <property type="entry name" value="TPR-like"/>
    <property type="match status" value="1"/>
</dbReference>
<dbReference type="InterPro" id="IPR011990">
    <property type="entry name" value="TPR-like_helical_dom_sf"/>
</dbReference>
<protein>
    <submittedName>
        <fullName evidence="5">Tetratricopeptide repeat protein</fullName>
    </submittedName>
</protein>
<dbReference type="Pfam" id="PF13414">
    <property type="entry name" value="TPR_11"/>
    <property type="match status" value="1"/>
</dbReference>
<evidence type="ECO:0000313" key="6">
    <source>
        <dbReference type="Proteomes" id="UP000273778"/>
    </source>
</evidence>
<dbReference type="PANTHER" id="PTHR44858:SF1">
    <property type="entry name" value="UDP-N-ACETYLGLUCOSAMINE--PEPTIDE N-ACETYLGLUCOSAMINYLTRANSFERASE SPINDLY-RELATED"/>
    <property type="match status" value="1"/>
</dbReference>
<dbReference type="GO" id="GO:0016788">
    <property type="term" value="F:hydrolase activity, acting on ester bonds"/>
    <property type="evidence" value="ECO:0007669"/>
    <property type="project" value="UniProtKB-ARBA"/>
</dbReference>
<keyword evidence="1" id="KW-0677">Repeat</keyword>
<dbReference type="SUPFAM" id="SSF52266">
    <property type="entry name" value="SGNH hydrolase"/>
    <property type="match status" value="1"/>
</dbReference>
<name>A0A3N4E9H1_9GAMM</name>
<dbReference type="InterPro" id="IPR036514">
    <property type="entry name" value="SGNH_hydro_sf"/>
</dbReference>
<dbReference type="KEGG" id="spsr:EGC80_20500"/>
<dbReference type="PROSITE" id="PS50005">
    <property type="entry name" value="TPR"/>
    <property type="match status" value="3"/>
</dbReference>
<evidence type="ECO:0000313" key="7">
    <source>
        <dbReference type="Proteomes" id="UP000278855"/>
    </source>
</evidence>
<dbReference type="SMART" id="SM00028">
    <property type="entry name" value="TPR"/>
    <property type="match status" value="5"/>
</dbReference>
<dbReference type="Gene3D" id="1.25.40.10">
    <property type="entry name" value="Tetratricopeptide repeat domain"/>
    <property type="match status" value="1"/>
</dbReference>
<dbReference type="EMBL" id="CP034073">
    <property type="protein sequence ID" value="AZG37011.1"/>
    <property type="molecule type" value="Genomic_DNA"/>
</dbReference>
<dbReference type="PANTHER" id="PTHR44858">
    <property type="entry name" value="TETRATRICOPEPTIDE REPEAT PROTEIN 6"/>
    <property type="match status" value="1"/>
</dbReference>
<dbReference type="Gene3D" id="3.40.50.1110">
    <property type="entry name" value="SGNH hydrolase"/>
    <property type="match status" value="1"/>
</dbReference>
<feature type="repeat" description="TPR" evidence="3">
    <location>
        <begin position="37"/>
        <end position="70"/>
    </location>
</feature>
<keyword evidence="2 3" id="KW-0802">TPR repeat</keyword>
<accession>A0A3N4E9H1</accession>
<reference evidence="5" key="3">
    <citation type="submission" date="2018-11" db="EMBL/GenBank/DDBJ databases">
        <authorList>
            <person name="Hwang Y.J."/>
            <person name="Hwang C.Y."/>
        </authorList>
    </citation>
    <scope>NUCLEOTIDE SEQUENCE</scope>
    <source>
        <strain evidence="5">R106</strain>
    </source>
</reference>
<dbReference type="OrthoDB" id="9801841at2"/>
<dbReference type="InterPro" id="IPR019734">
    <property type="entry name" value="TPR_rpt"/>
</dbReference>
<dbReference type="Pfam" id="PF13181">
    <property type="entry name" value="TPR_8"/>
    <property type="match status" value="1"/>
</dbReference>
<reference evidence="4 6" key="1">
    <citation type="submission" date="2018-11" db="EMBL/GenBank/DDBJ databases">
        <title>Shewanella sp. M2.</title>
        <authorList>
            <person name="Hwang Y.J."/>
            <person name="Hwang C.Y."/>
        </authorList>
    </citation>
    <scope>NUCLEOTIDE SEQUENCE [LARGE SCALE GENOMIC DNA]</scope>
    <source>
        <strain evidence="4 6">M2</strain>
    </source>
</reference>
<evidence type="ECO:0000313" key="4">
    <source>
        <dbReference type="EMBL" id="AZG37011.1"/>
    </source>
</evidence>
<dbReference type="Proteomes" id="UP000273778">
    <property type="component" value="Chromosome"/>
</dbReference>
<evidence type="ECO:0000313" key="5">
    <source>
        <dbReference type="EMBL" id="RPA34865.1"/>
    </source>
</evidence>
<reference evidence="7" key="2">
    <citation type="submission" date="2018-11" db="EMBL/GenBank/DDBJ databases">
        <title>Shewanella sp. R106.</title>
        <authorList>
            <person name="Hwang Y.J."/>
            <person name="Hwang C.Y."/>
        </authorList>
    </citation>
    <scope>NUCLEOTIDE SEQUENCE [LARGE SCALE GENOMIC DNA]</scope>
    <source>
        <strain evidence="7">R106</strain>
    </source>
</reference>
<sequence>MSIKSNMARAEALFRQKEYAESLSLCTKIIEKKPKLANAIHLTALNYYALGQFAPAIAEFQKAIAINSQLSSFHSNLGNVYLDQESFVEASRCFEKALNLEPLLPEPNYNLAICLHNQRNYSLAENFCKKAILQDATNSDFYLHLGVIYYDQGQFDNAAKALVKALEVENKHKKGRTHLDAYWQLFSLHLSQHRYQDALEVADLGIQSQQLSEQQLCTLLIGKAIIYFLFNHLDEAKHTLQLSEIIHQFPSQPKYLKNFSVFHHYIKNLIALYESGEYKDCYNLVNDATKMYFISESHGFAPNRTSIQYKDQNYEVNSLFIMGAKVIHFVTEEENKYQVSLVSLLQDLAPGSKVVVAFGEIDCRPDEGIYSYSLKSKRDYKDVIDDMLSKYVNALKNLADSFDIEIILYGVPAPHPQSIEILPPSEQQRFKDIVAYYNLALANACQSLNIKLLDVYALTNKDGQSNLQHHIDNYHLSPKTVPTLFNLQSQ</sequence>
<feature type="repeat" description="TPR" evidence="3">
    <location>
        <begin position="139"/>
        <end position="172"/>
    </location>
</feature>
<dbReference type="EMBL" id="RKKB01000001">
    <property type="protein sequence ID" value="RPA34865.1"/>
    <property type="molecule type" value="Genomic_DNA"/>
</dbReference>
<dbReference type="Proteomes" id="UP000278855">
    <property type="component" value="Unassembled WGS sequence"/>
</dbReference>
<evidence type="ECO:0000256" key="1">
    <source>
        <dbReference type="ARBA" id="ARBA00022737"/>
    </source>
</evidence>
<gene>
    <name evidence="5" type="ORF">EGC77_04170</name>
    <name evidence="4" type="ORF">EGC80_20500</name>
</gene>
<dbReference type="AlphaFoldDB" id="A0A3N4E9H1"/>
<evidence type="ECO:0000256" key="2">
    <source>
        <dbReference type="ARBA" id="ARBA00022803"/>
    </source>
</evidence>